<dbReference type="PANTHER" id="PTHR33841:SF1">
    <property type="entry name" value="DNA METHYLTRANSFERASE A"/>
    <property type="match status" value="1"/>
</dbReference>
<dbReference type="GO" id="GO:0004519">
    <property type="term" value="F:endonuclease activity"/>
    <property type="evidence" value="ECO:0007669"/>
    <property type="project" value="UniProtKB-KW"/>
</dbReference>
<dbReference type="Gene3D" id="3.40.50.150">
    <property type="entry name" value="Vaccinia Virus protein VP39"/>
    <property type="match status" value="1"/>
</dbReference>
<evidence type="ECO:0000256" key="3">
    <source>
        <dbReference type="ARBA" id="ARBA00022679"/>
    </source>
</evidence>
<evidence type="ECO:0000256" key="4">
    <source>
        <dbReference type="ARBA" id="ARBA00022747"/>
    </source>
</evidence>
<sequence length="1056" mass="118174">MTVLYPTVIHFPLGFTEPQSPHWCMACSDGTPDGSQSRLASSRPQVRAPDGFPPSLQSLLARISDRRAARSEATLQADIRQLLLAADFGLSEANLDEVNLEAPAGGGRRIDIEVGYTIIEVKRRLQSGRSLLEAERQLGSYIRSRSLESGQRYVGILTDGAAWRAYQLAGDALTLIDTHTVAATRPNGLSLFYWLEGVLATSHRVRPAPAEVARRLGAQSTSHKLDRAALAALYAEHEQLPTVKLKRKLWAELLDSALGTQFVDDPDLFVEHTLLMNSAYIIAHLVVGIDALELQPQDLITGQRFDQARILGVVEHDFFGWTTEVPGGREFIQGLTRRLARFDWLRADHDILKVLYESMIGTETRKRMGEYYTPDWLAEHLVDTVATDPLRQRVLDPACGSGTFLFHAVRRYLAAAETAAVPLDAALTQLTHHVVGVDLHPVAVALARVTYLLAIGHQRLTDQRGAITIPVYLGDSMQWRERRDLFTEEHVRISAGYNASEVEEWLRFPKRLLDEPSRFDQIVARLASIAAKPRDSDNPPSLAAFFHHMKIEPNDQPMIHGTFEAMCRLHDEGRDHIWSYYLRNLARPVWLAMDDNRVDVLIGNPPWLAYRHMPPGMQAMFKKLSRDRGLWRGNQFATQQDLSALFVARAVQLYLRDGGAFAFVLPNAVLDREHFEGFRSGWYKDEVEPTAVSFTDSWDLRRLRPHPFPRGASVVFGNKAATHSPRGLPSVTERWTGRLGADARRWKQAAASIHRERVPLAGAFLAESPYKPHVRNGATIFPKILFFVETDTGGRLGLGAGRHVVRSARSNMENPPWKDLPALEGVVESEFIRPVLLGETLLPYRILPAKKAVLPLDGSTLMTGPGSRLDYYFGLAEWWRKAEATWEAHRSSARLTLGEQLDFRRKLTAQLPAPPLRLAYSASGMHVAAAIVDDPAAIIEHALYYCAIDSRAEGHYLSAVLNSPALTTLARPLMSYGKDERHIDKHVWKLPIPRYDDGNVLHRQLAELGQQQSETVAGLHLSEGTNFVALRRQVRAELARHPATPEIDTVVMEMLG</sequence>
<gene>
    <name evidence="8" type="ORF">Van01_53110</name>
</gene>
<name>A0ABQ4I2I8_9ACTN</name>
<evidence type="ECO:0000256" key="6">
    <source>
        <dbReference type="SAM" id="MobiDB-lite"/>
    </source>
</evidence>
<organism evidence="8 9">
    <name type="scientific">Micromonospora andamanensis</name>
    <dbReference type="NCBI Taxonomy" id="1287068"/>
    <lineage>
        <taxon>Bacteria</taxon>
        <taxon>Bacillati</taxon>
        <taxon>Actinomycetota</taxon>
        <taxon>Actinomycetes</taxon>
        <taxon>Micromonosporales</taxon>
        <taxon>Micromonosporaceae</taxon>
        <taxon>Micromonospora</taxon>
    </lineage>
</organism>
<reference evidence="8 9" key="1">
    <citation type="submission" date="2021-01" db="EMBL/GenBank/DDBJ databases">
        <title>Whole genome shotgun sequence of Verrucosispora andamanensis NBRC 109075.</title>
        <authorList>
            <person name="Komaki H."/>
            <person name="Tamura T."/>
        </authorList>
    </citation>
    <scope>NUCLEOTIDE SEQUENCE [LARGE SCALE GENOMIC DNA]</scope>
    <source>
        <strain evidence="8 9">NBRC 109075</strain>
    </source>
</reference>
<feature type="region of interest" description="Disordered" evidence="6">
    <location>
        <begin position="29"/>
        <end position="51"/>
    </location>
</feature>
<dbReference type="InterPro" id="IPR050953">
    <property type="entry name" value="N4_N6_ade-DNA_methylase"/>
</dbReference>
<dbReference type="Proteomes" id="UP000647017">
    <property type="component" value="Unassembled WGS sequence"/>
</dbReference>
<dbReference type="PROSITE" id="PS00092">
    <property type="entry name" value="N6_MTASE"/>
    <property type="match status" value="1"/>
</dbReference>
<evidence type="ECO:0000256" key="5">
    <source>
        <dbReference type="ARBA" id="ARBA00047942"/>
    </source>
</evidence>
<feature type="compositionally biased region" description="Polar residues" evidence="6">
    <location>
        <begin position="33"/>
        <end position="44"/>
    </location>
</feature>
<dbReference type="EMBL" id="BOOZ01000044">
    <property type="protein sequence ID" value="GIJ12097.1"/>
    <property type="molecule type" value="Genomic_DNA"/>
</dbReference>
<dbReference type="PRINTS" id="PR00507">
    <property type="entry name" value="N12N6MTFRASE"/>
</dbReference>
<keyword evidence="2" id="KW-0489">Methyltransferase</keyword>
<protein>
    <recommendedName>
        <fullName evidence="1">site-specific DNA-methyltransferase (adenine-specific)</fullName>
        <ecNumber evidence="1">2.1.1.72</ecNumber>
    </recommendedName>
</protein>
<feature type="domain" description="DNA methylase adenine-specific" evidence="7">
    <location>
        <begin position="348"/>
        <end position="453"/>
    </location>
</feature>
<evidence type="ECO:0000256" key="1">
    <source>
        <dbReference type="ARBA" id="ARBA00011900"/>
    </source>
</evidence>
<dbReference type="InterPro" id="IPR003356">
    <property type="entry name" value="DNA_methylase_A-5"/>
</dbReference>
<keyword evidence="9" id="KW-1185">Reference proteome</keyword>
<dbReference type="SUPFAM" id="SSF53335">
    <property type="entry name" value="S-adenosyl-L-methionine-dependent methyltransferases"/>
    <property type="match status" value="1"/>
</dbReference>
<evidence type="ECO:0000313" key="8">
    <source>
        <dbReference type="EMBL" id="GIJ12097.1"/>
    </source>
</evidence>
<evidence type="ECO:0000256" key="2">
    <source>
        <dbReference type="ARBA" id="ARBA00022603"/>
    </source>
</evidence>
<dbReference type="InterPro" id="IPR029063">
    <property type="entry name" value="SAM-dependent_MTases_sf"/>
</dbReference>
<keyword evidence="8" id="KW-0540">Nuclease</keyword>
<keyword evidence="8" id="KW-0255">Endonuclease</keyword>
<comment type="caution">
    <text evidence="8">The sequence shown here is derived from an EMBL/GenBank/DDBJ whole genome shotgun (WGS) entry which is preliminary data.</text>
</comment>
<evidence type="ECO:0000313" key="9">
    <source>
        <dbReference type="Proteomes" id="UP000647017"/>
    </source>
</evidence>
<keyword evidence="8" id="KW-0378">Hydrolase</keyword>
<evidence type="ECO:0000259" key="7">
    <source>
        <dbReference type="Pfam" id="PF02384"/>
    </source>
</evidence>
<dbReference type="InterPro" id="IPR002052">
    <property type="entry name" value="DNA_methylase_N6_adenine_CS"/>
</dbReference>
<dbReference type="PANTHER" id="PTHR33841">
    <property type="entry name" value="DNA METHYLTRANSFERASE YEEA-RELATED"/>
    <property type="match status" value="1"/>
</dbReference>
<keyword evidence="4" id="KW-0680">Restriction system</keyword>
<proteinExistence type="predicted"/>
<comment type="catalytic activity">
    <reaction evidence="5">
        <text>a 2'-deoxyadenosine in DNA + S-adenosyl-L-methionine = an N(6)-methyl-2'-deoxyadenosine in DNA + S-adenosyl-L-homocysteine + H(+)</text>
        <dbReference type="Rhea" id="RHEA:15197"/>
        <dbReference type="Rhea" id="RHEA-COMP:12418"/>
        <dbReference type="Rhea" id="RHEA-COMP:12419"/>
        <dbReference type="ChEBI" id="CHEBI:15378"/>
        <dbReference type="ChEBI" id="CHEBI:57856"/>
        <dbReference type="ChEBI" id="CHEBI:59789"/>
        <dbReference type="ChEBI" id="CHEBI:90615"/>
        <dbReference type="ChEBI" id="CHEBI:90616"/>
        <dbReference type="EC" id="2.1.1.72"/>
    </reaction>
</comment>
<dbReference type="EC" id="2.1.1.72" evidence="1"/>
<dbReference type="Pfam" id="PF02384">
    <property type="entry name" value="N6_Mtase"/>
    <property type="match status" value="1"/>
</dbReference>
<keyword evidence="3" id="KW-0808">Transferase</keyword>
<accession>A0ABQ4I2I8</accession>